<dbReference type="AlphaFoldDB" id="A0A151AK78"/>
<dbReference type="InterPro" id="IPR055984">
    <property type="entry name" value="DUF7562"/>
</dbReference>
<accession>A0A151AK78</accession>
<organism evidence="1 2">
    <name type="scientific">Halalkalicoccus paucihalophilus</name>
    <dbReference type="NCBI Taxonomy" id="1008153"/>
    <lineage>
        <taxon>Archaea</taxon>
        <taxon>Methanobacteriati</taxon>
        <taxon>Methanobacteriota</taxon>
        <taxon>Stenosarchaea group</taxon>
        <taxon>Halobacteria</taxon>
        <taxon>Halobacteriales</taxon>
        <taxon>Halococcaceae</taxon>
        <taxon>Halalkalicoccus</taxon>
    </lineage>
</organism>
<name>A0A151AK78_9EURY</name>
<evidence type="ECO:0008006" key="3">
    <source>
        <dbReference type="Google" id="ProtNLM"/>
    </source>
</evidence>
<protein>
    <recommendedName>
        <fullName evidence="3">Small CPxCG-related zinc finger protein</fullName>
    </recommendedName>
</protein>
<reference evidence="1 2" key="1">
    <citation type="submission" date="2016-02" db="EMBL/GenBank/DDBJ databases">
        <title>Genome sequence of Halalkalicoccus paucihalophilus DSM 24557.</title>
        <authorList>
            <person name="Poehlein A."/>
            <person name="Daniel R."/>
        </authorList>
    </citation>
    <scope>NUCLEOTIDE SEQUENCE [LARGE SCALE GENOMIC DNA]</scope>
    <source>
        <strain evidence="1 2">DSM 24557</strain>
    </source>
</reference>
<comment type="caution">
    <text evidence="1">The sequence shown here is derived from an EMBL/GenBank/DDBJ whole genome shotgun (WGS) entry which is preliminary data.</text>
</comment>
<proteinExistence type="predicted"/>
<dbReference type="RefSeq" id="WP_066379304.1">
    <property type="nucleotide sequence ID" value="NZ_LTAZ01000001.1"/>
</dbReference>
<keyword evidence="2" id="KW-1185">Reference proteome</keyword>
<sequence>MWGPRKQGQRTVTCIACGTAVNRSDAREYDKYGDRWDRDGKEFEHLCKDCYRGLCHQPRAELEGLLVEINAGHHPQDEFLSWYCALVDERYGSLSEHERER</sequence>
<evidence type="ECO:0000313" key="2">
    <source>
        <dbReference type="Proteomes" id="UP000075321"/>
    </source>
</evidence>
<dbReference type="EMBL" id="LTAZ01000001">
    <property type="protein sequence ID" value="KYH27930.1"/>
    <property type="molecule type" value="Genomic_DNA"/>
</dbReference>
<evidence type="ECO:0000313" key="1">
    <source>
        <dbReference type="EMBL" id="KYH27930.1"/>
    </source>
</evidence>
<dbReference type="PATRIC" id="fig|1008153.3.peg.605"/>
<dbReference type="Pfam" id="PF24443">
    <property type="entry name" value="DUF7562"/>
    <property type="match status" value="1"/>
</dbReference>
<gene>
    <name evidence="1" type="ORF">HAPAU_06050</name>
</gene>
<dbReference type="OrthoDB" id="165365at2157"/>
<dbReference type="Proteomes" id="UP000075321">
    <property type="component" value="Unassembled WGS sequence"/>
</dbReference>